<dbReference type="STRING" id="1798499.A3C95_01810"/>
<comment type="caution">
    <text evidence="2">The sequence shown here is derived from an EMBL/GenBank/DDBJ whole genome shotgun (WGS) entry which is preliminary data.</text>
</comment>
<feature type="transmembrane region" description="Helical" evidence="1">
    <location>
        <begin position="35"/>
        <end position="53"/>
    </location>
</feature>
<protein>
    <submittedName>
        <fullName evidence="2">Uncharacterized protein</fullName>
    </submittedName>
</protein>
<evidence type="ECO:0000313" key="3">
    <source>
        <dbReference type="Proteomes" id="UP000177107"/>
    </source>
</evidence>
<keyword evidence="1" id="KW-0812">Transmembrane</keyword>
<keyword evidence="1" id="KW-0472">Membrane</keyword>
<name>A0A1F6E4F1_9BACT</name>
<dbReference type="EMBL" id="MFLM01000009">
    <property type="protein sequence ID" value="OGG68420.1"/>
    <property type="molecule type" value="Genomic_DNA"/>
</dbReference>
<evidence type="ECO:0000313" key="2">
    <source>
        <dbReference type="EMBL" id="OGG68420.1"/>
    </source>
</evidence>
<keyword evidence="1" id="KW-1133">Transmembrane helix</keyword>
<dbReference type="Proteomes" id="UP000177107">
    <property type="component" value="Unassembled WGS sequence"/>
</dbReference>
<sequence length="59" mass="6804">MLKLIFWIVVGVLALSFFGISLQEIVNSPAGRENFAYLFQLMVMAWQWLIELIQNKVSS</sequence>
<dbReference type="AlphaFoldDB" id="A0A1F6E4F1"/>
<accession>A0A1F6E4F1</accession>
<gene>
    <name evidence="2" type="ORF">A3C95_01810</name>
</gene>
<evidence type="ECO:0000256" key="1">
    <source>
        <dbReference type="SAM" id="Phobius"/>
    </source>
</evidence>
<proteinExistence type="predicted"/>
<organism evidence="2 3">
    <name type="scientific">Candidatus Kaiserbacteria bacterium RIFCSPHIGHO2_02_FULL_56_30</name>
    <dbReference type="NCBI Taxonomy" id="1798499"/>
    <lineage>
        <taxon>Bacteria</taxon>
        <taxon>Candidatus Kaiseribacteriota</taxon>
    </lineage>
</organism>
<reference evidence="2 3" key="1">
    <citation type="journal article" date="2016" name="Nat. Commun.">
        <title>Thousands of microbial genomes shed light on interconnected biogeochemical processes in an aquifer system.</title>
        <authorList>
            <person name="Anantharaman K."/>
            <person name="Brown C.T."/>
            <person name="Hug L.A."/>
            <person name="Sharon I."/>
            <person name="Castelle C.J."/>
            <person name="Probst A.J."/>
            <person name="Thomas B.C."/>
            <person name="Singh A."/>
            <person name="Wilkins M.J."/>
            <person name="Karaoz U."/>
            <person name="Brodie E.L."/>
            <person name="Williams K.H."/>
            <person name="Hubbard S.S."/>
            <person name="Banfield J.F."/>
        </authorList>
    </citation>
    <scope>NUCLEOTIDE SEQUENCE [LARGE SCALE GENOMIC DNA]</scope>
</reference>